<feature type="transmembrane region" description="Helical" evidence="8">
    <location>
        <begin position="90"/>
        <end position="113"/>
    </location>
</feature>
<keyword evidence="5 8" id="KW-0472">Membrane</keyword>
<evidence type="ECO:0000256" key="1">
    <source>
        <dbReference type="ARBA" id="ARBA00004141"/>
    </source>
</evidence>
<keyword evidence="4 8" id="KW-1133">Transmembrane helix</keyword>
<name>A0A8T1V6E7_9STRA</name>
<feature type="chain" id="PRO_5035736655" description="Transmembrane protein 198" evidence="9">
    <location>
        <begin position="27"/>
        <end position="293"/>
    </location>
</feature>
<evidence type="ECO:0000313" key="11">
    <source>
        <dbReference type="EMBL" id="KAG7375850.1"/>
    </source>
</evidence>
<keyword evidence="12" id="KW-1185">Reference proteome</keyword>
<evidence type="ECO:0000256" key="7">
    <source>
        <dbReference type="SAM" id="MobiDB-lite"/>
    </source>
</evidence>
<organism evidence="11 12">
    <name type="scientific">Phytophthora pseudosyringae</name>
    <dbReference type="NCBI Taxonomy" id="221518"/>
    <lineage>
        <taxon>Eukaryota</taxon>
        <taxon>Sar</taxon>
        <taxon>Stramenopiles</taxon>
        <taxon>Oomycota</taxon>
        <taxon>Peronosporomycetes</taxon>
        <taxon>Peronosporales</taxon>
        <taxon>Peronosporaceae</taxon>
        <taxon>Phytophthora</taxon>
    </lineage>
</organism>
<evidence type="ECO:0000256" key="3">
    <source>
        <dbReference type="ARBA" id="ARBA00022692"/>
    </source>
</evidence>
<protein>
    <recommendedName>
        <fullName evidence="6">Transmembrane protein 198</fullName>
    </recommendedName>
</protein>
<dbReference type="OrthoDB" id="102260at2759"/>
<gene>
    <name evidence="11" type="ORF">PHYPSEUDO_015128</name>
</gene>
<keyword evidence="9" id="KW-0732">Signal</keyword>
<feature type="signal peptide" evidence="9">
    <location>
        <begin position="1"/>
        <end position="26"/>
    </location>
</feature>
<feature type="compositionally biased region" description="Basic and acidic residues" evidence="7">
    <location>
        <begin position="272"/>
        <end position="283"/>
    </location>
</feature>
<dbReference type="InterPro" id="IPR025256">
    <property type="entry name" value="TM7S3/TM198-like_dom"/>
</dbReference>
<evidence type="ECO:0000259" key="10">
    <source>
        <dbReference type="Pfam" id="PF13886"/>
    </source>
</evidence>
<dbReference type="GO" id="GO:0005886">
    <property type="term" value="C:plasma membrane"/>
    <property type="evidence" value="ECO:0007669"/>
    <property type="project" value="TreeGrafter"/>
</dbReference>
<evidence type="ECO:0000256" key="4">
    <source>
        <dbReference type="ARBA" id="ARBA00022989"/>
    </source>
</evidence>
<feature type="transmembrane region" description="Helical" evidence="8">
    <location>
        <begin position="119"/>
        <end position="138"/>
    </location>
</feature>
<comment type="subcellular location">
    <subcellularLocation>
        <location evidence="1">Membrane</location>
        <topology evidence="1">Multi-pass membrane protein</topology>
    </subcellularLocation>
</comment>
<evidence type="ECO:0000256" key="5">
    <source>
        <dbReference type="ARBA" id="ARBA00023136"/>
    </source>
</evidence>
<dbReference type="EMBL" id="JAGDFM010000900">
    <property type="protein sequence ID" value="KAG7375850.1"/>
    <property type="molecule type" value="Genomic_DNA"/>
</dbReference>
<dbReference type="PANTHER" id="PTHR31247:SF5">
    <property type="entry name" value="DUF4203 DOMAIN-CONTAINING PROTEIN"/>
    <property type="match status" value="1"/>
</dbReference>
<evidence type="ECO:0000256" key="6">
    <source>
        <dbReference type="ARBA" id="ARBA00049737"/>
    </source>
</evidence>
<evidence type="ECO:0000256" key="9">
    <source>
        <dbReference type="SAM" id="SignalP"/>
    </source>
</evidence>
<dbReference type="AlphaFoldDB" id="A0A8T1V6E7"/>
<evidence type="ECO:0000256" key="8">
    <source>
        <dbReference type="SAM" id="Phobius"/>
    </source>
</evidence>
<proteinExistence type="inferred from homology"/>
<evidence type="ECO:0000313" key="12">
    <source>
        <dbReference type="Proteomes" id="UP000694044"/>
    </source>
</evidence>
<comment type="caution">
    <text evidence="11">The sequence shown here is derived from an EMBL/GenBank/DDBJ whole genome shotgun (WGS) entry which is preliminary data.</text>
</comment>
<feature type="transmembrane region" description="Helical" evidence="8">
    <location>
        <begin position="198"/>
        <end position="218"/>
    </location>
</feature>
<sequence length="293" mass="30065">MSSTYMLKNLLAVALLQLCAMAVVGSGSFSGSGSFAEVASDDSSSSLEGVTELLSSAKHLKVGPAVLAAIAVLGGGVVCLAGYRLFRPTVFCCAFMIGGLFVAGIVETAFASMSWMPTASWIGFAVGGLVAGVVVLMLYSASIFLTGAAGGVMLAFTLNTSVGTKLYPSNPDVVLVVLAVVLGIIGGVLALKLEKPVLIATTAIVGATVCVWGVGYFAGDYPNGADLKQFRAQNENGDWVYSIPDAWWGYLAGMAVLFVLGMSVQIKKTARGYDHGGKTESHAVSKSTGHAAV</sequence>
<feature type="compositionally biased region" description="Polar residues" evidence="7">
    <location>
        <begin position="284"/>
        <end position="293"/>
    </location>
</feature>
<keyword evidence="3 8" id="KW-0812">Transmembrane</keyword>
<accession>A0A8T1V6E7</accession>
<dbReference type="Proteomes" id="UP000694044">
    <property type="component" value="Unassembled WGS sequence"/>
</dbReference>
<feature type="transmembrane region" description="Helical" evidence="8">
    <location>
        <begin position="62"/>
        <end position="83"/>
    </location>
</feature>
<feature type="region of interest" description="Disordered" evidence="7">
    <location>
        <begin position="272"/>
        <end position="293"/>
    </location>
</feature>
<dbReference type="Pfam" id="PF13886">
    <property type="entry name" value="TM7S3_TM198"/>
    <property type="match status" value="1"/>
</dbReference>
<dbReference type="InterPro" id="IPR040236">
    <property type="entry name" value="TMEM198"/>
</dbReference>
<comment type="similarity">
    <text evidence="2">Belongs to the TMEM198 family.</text>
</comment>
<reference evidence="11" key="1">
    <citation type="submission" date="2021-02" db="EMBL/GenBank/DDBJ databases">
        <authorList>
            <person name="Palmer J.M."/>
        </authorList>
    </citation>
    <scope>NUCLEOTIDE SEQUENCE</scope>
    <source>
        <strain evidence="11">SCRP734</strain>
    </source>
</reference>
<feature type="transmembrane region" description="Helical" evidence="8">
    <location>
        <begin position="173"/>
        <end position="191"/>
    </location>
</feature>
<evidence type="ECO:0000256" key="2">
    <source>
        <dbReference type="ARBA" id="ARBA00006244"/>
    </source>
</evidence>
<dbReference type="PANTHER" id="PTHR31247">
    <property type="entry name" value="TRANSMEMBRANE PROTEIN 198 FAMILY MEMBER"/>
    <property type="match status" value="1"/>
</dbReference>
<feature type="domain" description="TM7S3/TM198-like" evidence="10">
    <location>
        <begin position="68"/>
        <end position="266"/>
    </location>
</feature>
<feature type="transmembrane region" description="Helical" evidence="8">
    <location>
        <begin position="143"/>
        <end position="161"/>
    </location>
</feature>
<feature type="transmembrane region" description="Helical" evidence="8">
    <location>
        <begin position="247"/>
        <end position="266"/>
    </location>
</feature>